<dbReference type="KEGG" id="blr:BRLA_c015850"/>
<evidence type="ECO:0008006" key="3">
    <source>
        <dbReference type="Google" id="ProtNLM"/>
    </source>
</evidence>
<dbReference type="Proteomes" id="UP000005850">
    <property type="component" value="Chromosome"/>
</dbReference>
<dbReference type="HOGENOM" id="CLU_149814_1_0_9"/>
<name>A0A075R223_BRELA</name>
<dbReference type="RefSeq" id="WP_003338001.1">
    <property type="nucleotide sequence ID" value="NZ_CP007806.1"/>
</dbReference>
<protein>
    <recommendedName>
        <fullName evidence="3">DUF4399 domain-containing protein</fullName>
    </recommendedName>
</protein>
<accession>A0A075R223</accession>
<dbReference type="AlphaFoldDB" id="A0A075R223"/>
<proteinExistence type="predicted"/>
<organism evidence="1 2">
    <name type="scientific">Brevibacillus laterosporus LMG 15441</name>
    <dbReference type="NCBI Taxonomy" id="1042163"/>
    <lineage>
        <taxon>Bacteria</taxon>
        <taxon>Bacillati</taxon>
        <taxon>Bacillota</taxon>
        <taxon>Bacilli</taxon>
        <taxon>Bacillales</taxon>
        <taxon>Paenibacillaceae</taxon>
        <taxon>Brevibacillus</taxon>
    </lineage>
</organism>
<dbReference type="EMBL" id="CP007806">
    <property type="protein sequence ID" value="AIG25909.1"/>
    <property type="molecule type" value="Genomic_DNA"/>
</dbReference>
<keyword evidence="2" id="KW-1185">Reference proteome</keyword>
<evidence type="ECO:0000313" key="1">
    <source>
        <dbReference type="EMBL" id="AIG25909.1"/>
    </source>
</evidence>
<gene>
    <name evidence="1" type="ORF">BRLA_c015850</name>
</gene>
<dbReference type="STRING" id="1042163.BRLA_c015850"/>
<reference evidence="1 2" key="1">
    <citation type="journal article" date="2011" name="J. Bacteriol.">
        <title>Genome sequence of Brevibacillus laterosporus LMG 15441, a pathogen of invertebrates.</title>
        <authorList>
            <person name="Djukic M."/>
            <person name="Poehlein A."/>
            <person name="Thurmer A."/>
            <person name="Daniel R."/>
        </authorList>
    </citation>
    <scope>NUCLEOTIDE SEQUENCE [LARGE SCALE GENOMIC DNA]</scope>
    <source>
        <strain evidence="1 2">LMG 15441</strain>
    </source>
</reference>
<sequence length="143" mass="16278">MIQKLRGRRFYLFILFVAILELSMMGLHSLEGKKATHSNQTHVLAEEVKKPSLVVEHQVKGNDLELKMIVQDFRFSLENMGKENKDGEGHVHLYVDGKKIAKIFGPQFTLADVAPGKHKIEVELAHNNHESYGVKQTFEIVVN</sequence>
<evidence type="ECO:0000313" key="2">
    <source>
        <dbReference type="Proteomes" id="UP000005850"/>
    </source>
</evidence>